<reference evidence="1 2" key="2">
    <citation type="submission" date="2018-11" db="EMBL/GenBank/DDBJ databases">
        <authorList>
            <consortium name="Pathogen Informatics"/>
        </authorList>
    </citation>
    <scope>NUCLEOTIDE SEQUENCE [LARGE SCALE GENOMIC DNA]</scope>
</reference>
<dbReference type="AlphaFoldDB" id="A0A183UKE6"/>
<evidence type="ECO:0000313" key="3">
    <source>
        <dbReference type="WBParaSite" id="TCNE_0000896601-mRNA-1"/>
    </source>
</evidence>
<evidence type="ECO:0000313" key="1">
    <source>
        <dbReference type="EMBL" id="VDM40287.1"/>
    </source>
</evidence>
<evidence type="ECO:0000313" key="2">
    <source>
        <dbReference type="Proteomes" id="UP000050794"/>
    </source>
</evidence>
<dbReference type="InterPro" id="IPR015943">
    <property type="entry name" value="WD40/YVTN_repeat-like_dom_sf"/>
</dbReference>
<dbReference type="Proteomes" id="UP000050794">
    <property type="component" value="Unassembled WGS sequence"/>
</dbReference>
<dbReference type="WBParaSite" id="TCNE_0000896601-mRNA-1">
    <property type="protein sequence ID" value="TCNE_0000896601-mRNA-1"/>
    <property type="gene ID" value="TCNE_0000896601"/>
</dbReference>
<dbReference type="InterPro" id="IPR036322">
    <property type="entry name" value="WD40_repeat_dom_sf"/>
</dbReference>
<proteinExistence type="predicted"/>
<gene>
    <name evidence="1" type="ORF">TCNE_LOCUS8966</name>
</gene>
<reference evidence="3" key="1">
    <citation type="submission" date="2016-06" db="UniProtKB">
        <authorList>
            <consortium name="WormBaseParasite"/>
        </authorList>
    </citation>
    <scope>IDENTIFICATION</scope>
</reference>
<name>A0A183UKE6_TOXCA</name>
<dbReference type="SUPFAM" id="SSF50978">
    <property type="entry name" value="WD40 repeat-like"/>
    <property type="match status" value="1"/>
</dbReference>
<sequence length="284" mass="31487">MECGTRGRIAFLLGEAYHDSWCSHNGKLLVYRRGESSSITLPGCPSVVRFGSQGLLALATVTGQILITTDNEILSCTEAHRLAVTSLEWLTPFTLISASLDGHITTYLLKSASLEQQRSLMLRVNDLPRKIRKSNSTSKPTGITSLCVTNEKIFVGGETGAIWSVTLPELSVAVIGYDIDGIETLLYHSPYLLLISPSAKAKLLTQEGTLVHVFECDVRTARRDPIGLLLCGNNEQIFCWDVRDRCHSMQHKMPHITFAVSHERELTTVDENFAVSVYQIEYES</sequence>
<dbReference type="EMBL" id="UYWY01020042">
    <property type="protein sequence ID" value="VDM40287.1"/>
    <property type="molecule type" value="Genomic_DNA"/>
</dbReference>
<keyword evidence="2" id="KW-1185">Reference proteome</keyword>
<protein>
    <submittedName>
        <fullName evidence="3">WD_REPEATS_REGION domain-containing protein</fullName>
    </submittedName>
</protein>
<organism evidence="2 3">
    <name type="scientific">Toxocara canis</name>
    <name type="common">Canine roundworm</name>
    <dbReference type="NCBI Taxonomy" id="6265"/>
    <lineage>
        <taxon>Eukaryota</taxon>
        <taxon>Metazoa</taxon>
        <taxon>Ecdysozoa</taxon>
        <taxon>Nematoda</taxon>
        <taxon>Chromadorea</taxon>
        <taxon>Rhabditida</taxon>
        <taxon>Spirurina</taxon>
        <taxon>Ascaridomorpha</taxon>
        <taxon>Ascaridoidea</taxon>
        <taxon>Toxocaridae</taxon>
        <taxon>Toxocara</taxon>
    </lineage>
</organism>
<accession>A0A183UKE6</accession>
<dbReference type="Gene3D" id="2.130.10.10">
    <property type="entry name" value="YVTN repeat-like/Quinoprotein amine dehydrogenase"/>
    <property type="match status" value="1"/>
</dbReference>